<dbReference type="HOGENOM" id="CLU_878843_0_0_2"/>
<gene>
    <name evidence="2" type="ordered locus">PAB2243</name>
</gene>
<evidence type="ECO:0000313" key="3">
    <source>
        <dbReference type="EMBL" id="CCE69542.1"/>
    </source>
</evidence>
<dbReference type="SUPFAM" id="SSF48452">
    <property type="entry name" value="TPR-like"/>
    <property type="match status" value="1"/>
</dbReference>
<keyword evidence="4" id="KW-1185">Reference proteome</keyword>
<dbReference type="EMBL" id="AJ248283">
    <property type="protein sequence ID" value="CAB49090.1"/>
    <property type="molecule type" value="Genomic_DNA"/>
</dbReference>
<dbReference type="EMBL" id="HE613800">
    <property type="protein sequence ID" value="CCE69542.1"/>
    <property type="molecule type" value="Genomic_DNA"/>
</dbReference>
<dbReference type="Proteomes" id="UP000009139">
    <property type="component" value="Chromosome"/>
</dbReference>
<reference evidence="2" key="3">
    <citation type="journal article" date="2001" name="Genome Res.">
        <title>Genome evolution at the genus level: comparison of three complete genomes of hyperthermophilic archaea.</title>
        <authorList>
            <person name="Lecompte O."/>
            <person name="Ripp R."/>
            <person name="Puzos-Barbe V."/>
            <person name="Duprat S."/>
            <person name="Heilig R."/>
            <person name="Dietrich J."/>
            <person name="Thierry J.C."/>
            <person name="Poch O."/>
        </authorList>
    </citation>
    <scope>NUCLEOTIDE SEQUENCE</scope>
    <source>
        <strain evidence="2">Orsay</strain>
    </source>
</reference>
<evidence type="ECO:0000313" key="2">
    <source>
        <dbReference type="EMBL" id="CAB49090.1"/>
    </source>
</evidence>
<feature type="coiled-coil region" evidence="1">
    <location>
        <begin position="125"/>
        <end position="195"/>
    </location>
</feature>
<dbReference type="RefSeq" id="WP_010867290.1">
    <property type="nucleotide sequence ID" value="NC_000868.1"/>
</dbReference>
<evidence type="ECO:0000313" key="4">
    <source>
        <dbReference type="Proteomes" id="UP000000810"/>
    </source>
</evidence>
<dbReference type="OrthoDB" id="86163at2157"/>
<sequence>MKAQEILELLKTGDIERAKEMLSKSIDELEDEELKEILEVAEKVAREKGDVELLKMVTYYYAEFFGIDKLKEFEEFAKGKGKEGLFQLADLYSLLGYPERALQIYRDLLEGEEDNETIGEIYYGIATIHDELQEYEKALDAIEKAVDAFKKCGCREKLEQAELYLAYITFENGKIEEAKETLGKLLAETEDSEIKAQVHLVFKEIFEDEENYEAAIHEALYSLLEGGRGEVFDVAFDGFIDLMWQLILEDKFDEIASNMPMFKAALPELGDFFEGIRRIALYRKGEIGREDVSEIIMKIKDERLVSILEFLGEAEL</sequence>
<dbReference type="eggNOG" id="arCOG03043">
    <property type="taxonomic scope" value="Archaea"/>
</dbReference>
<proteinExistence type="predicted"/>
<dbReference type="Gene3D" id="1.25.40.10">
    <property type="entry name" value="Tetratricopeptide repeat domain"/>
    <property type="match status" value="1"/>
</dbReference>
<protein>
    <submittedName>
        <fullName evidence="2">TRP-repeat-containing protein</fullName>
    </submittedName>
</protein>
<reference evidence="2 4" key="4">
    <citation type="journal article" date="2003" name="Mol. Microbiol.">
        <title>An integrated analysis of the genome of the hyperthermophilic archaeon Pyrococcus abyssi.</title>
        <authorList>
            <person name="Cohen G."/>
            <person name="Barbe V."/>
            <person name="Flament D."/>
            <person name="Galperin M."/>
            <person name="Heilig R."/>
            <person name="Ripp R."/>
            <person name="Lecompte O."/>
            <person name="Prieur D."/>
            <person name="Poch O."/>
            <person name="Quellerou J."/>
            <person name="Thierry J.C."/>
            <person name="Van der Oost J."/>
            <person name="Weissenbach J."/>
            <person name="Zivanovic Y."/>
            <person name="Forterre P."/>
        </authorList>
    </citation>
    <scope>NUCLEOTIDE SEQUENCE [LARGE SCALE GENOMIC DNA]</scope>
    <source>
        <strain evidence="4">GE5 / Orsay</strain>
        <strain evidence="2">Orsay</strain>
    </source>
</reference>
<keyword evidence="1" id="KW-0175">Coiled coil</keyword>
<dbReference type="Proteomes" id="UP000000810">
    <property type="component" value="Chromosome"/>
</dbReference>
<name>Q9V2A8_PYRAB</name>
<reference evidence="2" key="1">
    <citation type="submission" date="1999-07" db="EMBL/GenBank/DDBJ databases">
        <authorList>
            <person name="Genoscope"/>
        </authorList>
    </citation>
    <scope>NUCLEOTIDE SEQUENCE</scope>
    <source>
        <strain evidence="2">Orsay</strain>
    </source>
</reference>
<evidence type="ECO:0000256" key="1">
    <source>
        <dbReference type="SAM" id="Coils"/>
    </source>
</evidence>
<dbReference type="PATRIC" id="fig|272844.11.peg.181"/>
<dbReference type="PIR" id="C75205">
    <property type="entry name" value="C75205"/>
</dbReference>
<evidence type="ECO:0000313" key="5">
    <source>
        <dbReference type="Proteomes" id="UP000009139"/>
    </source>
</evidence>
<organism evidence="2 4">
    <name type="scientific">Pyrococcus abyssi (strain GE5 / Orsay)</name>
    <dbReference type="NCBI Taxonomy" id="272844"/>
    <lineage>
        <taxon>Archaea</taxon>
        <taxon>Methanobacteriati</taxon>
        <taxon>Methanobacteriota</taxon>
        <taxon>Thermococci</taxon>
        <taxon>Thermococcales</taxon>
        <taxon>Thermococcaceae</taxon>
        <taxon>Pyrococcus</taxon>
    </lineage>
</organism>
<reference evidence="3 5" key="5">
    <citation type="journal article" date="2012" name="Curr. Microbiol.">
        <title>Re-annotation of two hyperthermophilic archaea Pyrococcus abyssi GE5 and Pyrococcus furiosus DSM 3638.</title>
        <authorList>
            <person name="Gao J."/>
            <person name="Wang J."/>
        </authorList>
    </citation>
    <scope>GENOME REANNOTATION</scope>
    <source>
        <strain evidence="3">GE5</strain>
        <strain evidence="5">GE5 / Orsay</strain>
    </source>
</reference>
<dbReference type="STRING" id="272844.PAB2243"/>
<dbReference type="InterPro" id="IPR019734">
    <property type="entry name" value="TPR_rpt"/>
</dbReference>
<dbReference type="KEGG" id="pab:PAB2243"/>
<dbReference type="AlphaFoldDB" id="Q9V2A8"/>
<dbReference type="InterPro" id="IPR011990">
    <property type="entry name" value="TPR-like_helical_dom_sf"/>
</dbReference>
<dbReference type="Pfam" id="PF13181">
    <property type="entry name" value="TPR_8"/>
    <property type="match status" value="2"/>
</dbReference>
<dbReference type="SMART" id="SM00028">
    <property type="entry name" value="TPR"/>
    <property type="match status" value="2"/>
</dbReference>
<accession>Q9V2A8</accession>
<reference evidence="2" key="2">
    <citation type="journal article" date="2000" name="J. Mol. Biol.">
        <title>Archaeal homologs of eukaryotic methylation guide small nucleolar RNAs: lessons from the Pyrococcus genomes.</title>
        <authorList>
            <person name="Gaspin C."/>
            <person name="Cavaille J."/>
            <person name="Erauso G."/>
        </authorList>
    </citation>
    <scope>NUCLEOTIDE SEQUENCE</scope>
    <source>
        <strain evidence="2">Orsay</strain>
    </source>
</reference>